<keyword evidence="1" id="KW-0472">Membrane</keyword>
<dbReference type="GeneID" id="93258404"/>
<dbReference type="EMBL" id="CP158453">
    <property type="protein sequence ID" value="XBX98472.1"/>
    <property type="molecule type" value="Genomic_DNA"/>
</dbReference>
<organism evidence="2">
    <name type="scientific">Heyndrickxia faecalis</name>
    <dbReference type="NCBI Taxonomy" id="2824910"/>
    <lineage>
        <taxon>Bacteria</taxon>
        <taxon>Bacillati</taxon>
        <taxon>Bacillota</taxon>
        <taxon>Bacilli</taxon>
        <taxon>Bacillales</taxon>
        <taxon>Bacillaceae</taxon>
        <taxon>Heyndrickxia</taxon>
    </lineage>
</organism>
<feature type="transmembrane region" description="Helical" evidence="1">
    <location>
        <begin position="134"/>
        <end position="152"/>
    </location>
</feature>
<proteinExistence type="predicted"/>
<gene>
    <name evidence="2" type="ORF">ABR335_02345</name>
</gene>
<keyword evidence="1" id="KW-0812">Transmembrane</keyword>
<dbReference type="RefSeq" id="WP_350346475.1">
    <property type="nucleotide sequence ID" value="NZ_CP158453.1"/>
</dbReference>
<dbReference type="AlphaFoldDB" id="A0AAU7WKZ6"/>
<feature type="transmembrane region" description="Helical" evidence="1">
    <location>
        <begin position="105"/>
        <end position="128"/>
    </location>
</feature>
<evidence type="ECO:0000313" key="2">
    <source>
        <dbReference type="EMBL" id="XBX98472.1"/>
    </source>
</evidence>
<keyword evidence="1" id="KW-1133">Transmembrane helix</keyword>
<reference evidence="2" key="1">
    <citation type="submission" date="2024-06" db="EMBL/GenBank/DDBJ databases">
        <authorList>
            <person name="Huang C.H."/>
            <person name="Ting Y.S."/>
            <person name="Cheng Y.H."/>
        </authorList>
    </citation>
    <scope>NUCLEOTIDE SEQUENCE</scope>
    <source>
        <strain evidence="2">TCI803</strain>
    </source>
</reference>
<evidence type="ECO:0000256" key="1">
    <source>
        <dbReference type="SAM" id="Phobius"/>
    </source>
</evidence>
<sequence length="300" mass="35009">MNRQELLQDWYVRYRLIFNKRYTIKQKDRFLKSLSADILPFRKDIKLDIFKINEKDKSEYKNLYVGNVKKADTIFCTYYDTPAARFSPYHFFDVENRKRSITKTILFSSILYIIVGLLFTLFVAIPIFQAKETGKTWFVLCILIYILYFYFLNKITRGWPKKNNVIQNTSSILLLLNCIASFRSERLAFAFVDAGCTNNAGLKKVMHDSHAKILMLDSVGAEKPLYLVNPKSGQYSAIKQGGQEDSLALKNERLVYIISGDKKDNQFVLSRNDLKKKKLNESNMKNAFTFLEQVARRKSK</sequence>
<protein>
    <submittedName>
        <fullName evidence="2">Uncharacterized protein</fullName>
    </submittedName>
</protein>
<name>A0AAU7WKZ6_9BACI</name>
<accession>A0AAU7WKZ6</accession>